<dbReference type="HOGENOM" id="CLU_1775464_0_0_7"/>
<name>B9L5L9_NAUPA</name>
<evidence type="ECO:0000313" key="1">
    <source>
        <dbReference type="EMBL" id="ACM92719.1"/>
    </source>
</evidence>
<dbReference type="STRING" id="598659.NAMH_1264"/>
<proteinExistence type="predicted"/>
<accession>B9L5L9</accession>
<dbReference type="KEGG" id="nam:NAMH_1264"/>
<dbReference type="Proteomes" id="UP000000448">
    <property type="component" value="Chromosome"/>
</dbReference>
<reference evidence="1 2" key="1">
    <citation type="journal article" date="2009" name="PLoS Genet.">
        <title>Adaptations to submarine hydrothermal environments exemplified by the genome of Nautilia profundicola.</title>
        <authorList>
            <person name="Campbell B.J."/>
            <person name="Smith J.L."/>
            <person name="Hanson T.E."/>
            <person name="Klotz M.G."/>
            <person name="Stein L.Y."/>
            <person name="Lee C.K."/>
            <person name="Wu D."/>
            <person name="Robinson J.M."/>
            <person name="Khouri H.M."/>
            <person name="Eisen J.A."/>
            <person name="Cary S.C."/>
        </authorList>
    </citation>
    <scope>NUCLEOTIDE SEQUENCE [LARGE SCALE GENOMIC DNA]</scope>
    <source>
        <strain evidence="2">ATCC BAA-1463 / DSM 18972 / AmH</strain>
    </source>
</reference>
<dbReference type="AlphaFoldDB" id="B9L5L9"/>
<gene>
    <name evidence="1" type="ordered locus">NAMH_1264</name>
</gene>
<dbReference type="OrthoDB" id="5373296at2"/>
<protein>
    <submittedName>
        <fullName evidence="1">Uncharacterized protein</fullName>
    </submittedName>
</protein>
<dbReference type="RefSeq" id="WP_015901771.1">
    <property type="nucleotide sequence ID" value="NC_012115.1"/>
</dbReference>
<organism evidence="1 2">
    <name type="scientific">Nautilia profundicola (strain ATCC BAA-1463 / DSM 18972 / AmH)</name>
    <dbReference type="NCBI Taxonomy" id="598659"/>
    <lineage>
        <taxon>Bacteria</taxon>
        <taxon>Pseudomonadati</taxon>
        <taxon>Campylobacterota</taxon>
        <taxon>Epsilonproteobacteria</taxon>
        <taxon>Nautiliales</taxon>
        <taxon>Nautiliaceae</taxon>
        <taxon>Nautilia</taxon>
    </lineage>
</organism>
<sequence length="146" mass="17025">MKKLVILIGLLTLMFGEATTQKDIYLEYTNKVINYEFNIKNLSKVKSPFYEPPKFFPGTPNAKNVQIKKRVKITLLSIFENKAYIKVEEYLGEQLVSVTKKWISLNDKIYDCKLSKLTDTDAVFKCSDKTLYKTINKKIPMLRDKQ</sequence>
<dbReference type="EMBL" id="CP001279">
    <property type="protein sequence ID" value="ACM92719.1"/>
    <property type="molecule type" value="Genomic_DNA"/>
</dbReference>
<keyword evidence="2" id="KW-1185">Reference proteome</keyword>
<evidence type="ECO:0000313" key="2">
    <source>
        <dbReference type="Proteomes" id="UP000000448"/>
    </source>
</evidence>